<evidence type="ECO:0000313" key="7">
    <source>
        <dbReference type="EMBL" id="MCK7594927.1"/>
    </source>
</evidence>
<organism evidence="7 8">
    <name type="scientific">Pseudomarimonas salicorniae</name>
    <dbReference type="NCBI Taxonomy" id="2933270"/>
    <lineage>
        <taxon>Bacteria</taxon>
        <taxon>Pseudomonadati</taxon>
        <taxon>Pseudomonadota</taxon>
        <taxon>Gammaproteobacteria</taxon>
        <taxon>Lysobacterales</taxon>
        <taxon>Lysobacteraceae</taxon>
        <taxon>Pseudomarimonas</taxon>
    </lineage>
</organism>
<comment type="subcellular location">
    <subcellularLocation>
        <location evidence="1">Membrane</location>
        <topology evidence="1">Multi-pass membrane protein</topology>
    </subcellularLocation>
</comment>
<gene>
    <name evidence="7" type="ORF">M0G41_14760</name>
</gene>
<evidence type="ECO:0000313" key="8">
    <source>
        <dbReference type="Proteomes" id="UP001431449"/>
    </source>
</evidence>
<dbReference type="Proteomes" id="UP001431449">
    <property type="component" value="Unassembled WGS sequence"/>
</dbReference>
<feature type="transmembrane region" description="Helical" evidence="6">
    <location>
        <begin position="49"/>
        <end position="66"/>
    </location>
</feature>
<dbReference type="InterPro" id="IPR006696">
    <property type="entry name" value="DUF423"/>
</dbReference>
<evidence type="ECO:0000256" key="4">
    <source>
        <dbReference type="ARBA" id="ARBA00022989"/>
    </source>
</evidence>
<evidence type="ECO:0000256" key="5">
    <source>
        <dbReference type="ARBA" id="ARBA00023136"/>
    </source>
</evidence>
<feature type="transmembrane region" description="Helical" evidence="6">
    <location>
        <begin position="78"/>
        <end position="97"/>
    </location>
</feature>
<protein>
    <submittedName>
        <fullName evidence="7">DUF423 domain-containing protein</fullName>
    </submittedName>
</protein>
<dbReference type="RefSeq" id="WP_248210619.1">
    <property type="nucleotide sequence ID" value="NZ_JALNMH010000012.1"/>
</dbReference>
<evidence type="ECO:0000256" key="1">
    <source>
        <dbReference type="ARBA" id="ARBA00004141"/>
    </source>
</evidence>
<name>A0ABT0GLK3_9GAMM</name>
<comment type="caution">
    <text evidence="7">The sequence shown here is derived from an EMBL/GenBank/DDBJ whole genome shotgun (WGS) entry which is preliminary data.</text>
</comment>
<keyword evidence="8" id="KW-1185">Reference proteome</keyword>
<proteinExistence type="inferred from homology"/>
<evidence type="ECO:0000256" key="6">
    <source>
        <dbReference type="SAM" id="Phobius"/>
    </source>
</evidence>
<dbReference type="Pfam" id="PF04241">
    <property type="entry name" value="DUF423"/>
    <property type="match status" value="1"/>
</dbReference>
<keyword evidence="5 6" id="KW-0472">Membrane</keyword>
<evidence type="ECO:0000256" key="2">
    <source>
        <dbReference type="ARBA" id="ARBA00009694"/>
    </source>
</evidence>
<sequence>MVPTPADASPAPLPGRAAAGVAALIGAAAVALGAYAAHAAEPVDAQRLSHAALYMMFHALAVLALLGRCGAVLVWVRWILLLAVTLFSGSLIGAALFDLPTRLAPVGGFGLMLGWALCVVALGRGEGRTA</sequence>
<keyword evidence="4 6" id="KW-1133">Transmembrane helix</keyword>
<comment type="similarity">
    <text evidence="2">Belongs to the UPF0382 family.</text>
</comment>
<evidence type="ECO:0000256" key="3">
    <source>
        <dbReference type="ARBA" id="ARBA00022692"/>
    </source>
</evidence>
<reference evidence="7" key="1">
    <citation type="submission" date="2022-04" db="EMBL/GenBank/DDBJ databases">
        <title>Lysobacter sp. CAU 1642 isolated from sea sand.</title>
        <authorList>
            <person name="Kim W."/>
        </authorList>
    </citation>
    <scope>NUCLEOTIDE SEQUENCE</scope>
    <source>
        <strain evidence="7">CAU 1642</strain>
    </source>
</reference>
<keyword evidence="3 6" id="KW-0812">Transmembrane</keyword>
<feature type="transmembrane region" description="Helical" evidence="6">
    <location>
        <begin position="103"/>
        <end position="123"/>
    </location>
</feature>
<dbReference type="PANTHER" id="PTHR43461">
    <property type="entry name" value="TRANSMEMBRANE PROTEIN 256"/>
    <property type="match status" value="1"/>
</dbReference>
<dbReference type="EMBL" id="JALNMH010000012">
    <property type="protein sequence ID" value="MCK7594927.1"/>
    <property type="molecule type" value="Genomic_DNA"/>
</dbReference>
<dbReference type="PANTHER" id="PTHR43461:SF1">
    <property type="entry name" value="TRANSMEMBRANE PROTEIN 256"/>
    <property type="match status" value="1"/>
</dbReference>
<accession>A0ABT0GLK3</accession>